<dbReference type="InterPro" id="IPR047640">
    <property type="entry name" value="RpiR-like"/>
</dbReference>
<dbReference type="PANTHER" id="PTHR30514">
    <property type="entry name" value="GLUCOKINASE"/>
    <property type="match status" value="1"/>
</dbReference>
<proteinExistence type="predicted"/>
<dbReference type="GO" id="GO:1901135">
    <property type="term" value="P:carbohydrate derivative metabolic process"/>
    <property type="evidence" value="ECO:0007669"/>
    <property type="project" value="InterPro"/>
</dbReference>
<dbReference type="EMBL" id="BMFY01000003">
    <property type="protein sequence ID" value="GGA08087.1"/>
    <property type="molecule type" value="Genomic_DNA"/>
</dbReference>
<dbReference type="GO" id="GO:0003700">
    <property type="term" value="F:DNA-binding transcription factor activity"/>
    <property type="evidence" value="ECO:0007669"/>
    <property type="project" value="InterPro"/>
</dbReference>
<dbReference type="AlphaFoldDB" id="A0A8J2TWF2"/>
<keyword evidence="3" id="KW-1185">Reference proteome</keyword>
<dbReference type="SUPFAM" id="SSF46689">
    <property type="entry name" value="Homeodomain-like"/>
    <property type="match status" value="1"/>
</dbReference>
<dbReference type="Gene3D" id="3.40.50.10490">
    <property type="entry name" value="Glucose-6-phosphate isomerase like protein, domain 1"/>
    <property type="match status" value="1"/>
</dbReference>
<dbReference type="Proteomes" id="UP000616114">
    <property type="component" value="Unassembled WGS sequence"/>
</dbReference>
<gene>
    <name evidence="2" type="ORF">GCM10011333_08620</name>
</gene>
<dbReference type="PROSITE" id="PS51071">
    <property type="entry name" value="HTH_RPIR"/>
    <property type="match status" value="1"/>
</dbReference>
<dbReference type="RefSeq" id="WP_188549694.1">
    <property type="nucleotide sequence ID" value="NZ_BMFY01000003.1"/>
</dbReference>
<dbReference type="InterPro" id="IPR046348">
    <property type="entry name" value="SIS_dom_sf"/>
</dbReference>
<dbReference type="InterPro" id="IPR009057">
    <property type="entry name" value="Homeodomain-like_sf"/>
</dbReference>
<dbReference type="PANTHER" id="PTHR30514:SF18">
    <property type="entry name" value="RPIR-FAMILY TRANSCRIPTIONAL REGULATOR"/>
    <property type="match status" value="1"/>
</dbReference>
<reference evidence="2" key="1">
    <citation type="journal article" date="2014" name="Int. J. Syst. Evol. Microbiol.">
        <title>Complete genome sequence of Corynebacterium casei LMG S-19264T (=DSM 44701T), isolated from a smear-ripened cheese.</title>
        <authorList>
            <consortium name="US DOE Joint Genome Institute (JGI-PGF)"/>
            <person name="Walter F."/>
            <person name="Albersmeier A."/>
            <person name="Kalinowski J."/>
            <person name="Ruckert C."/>
        </authorList>
    </citation>
    <scope>NUCLEOTIDE SEQUENCE</scope>
    <source>
        <strain evidence="2">CGMCC 1.12785</strain>
    </source>
</reference>
<comment type="caution">
    <text evidence="2">The sequence shown here is derived from an EMBL/GenBank/DDBJ whole genome shotgun (WGS) entry which is preliminary data.</text>
</comment>
<dbReference type="InterPro" id="IPR000281">
    <property type="entry name" value="HTH_RpiR"/>
</dbReference>
<reference evidence="2" key="2">
    <citation type="submission" date="2020-09" db="EMBL/GenBank/DDBJ databases">
        <authorList>
            <person name="Sun Q."/>
            <person name="Zhou Y."/>
        </authorList>
    </citation>
    <scope>NUCLEOTIDE SEQUENCE</scope>
    <source>
        <strain evidence="2">CGMCC 1.12785</strain>
    </source>
</reference>
<dbReference type="Gene3D" id="1.10.10.10">
    <property type="entry name" value="Winged helix-like DNA-binding domain superfamily/Winged helix DNA-binding domain"/>
    <property type="match status" value="1"/>
</dbReference>
<organism evidence="2 3">
    <name type="scientific">Sediminivirga luteola</name>
    <dbReference type="NCBI Taxonomy" id="1774748"/>
    <lineage>
        <taxon>Bacteria</taxon>
        <taxon>Bacillati</taxon>
        <taxon>Actinomycetota</taxon>
        <taxon>Actinomycetes</taxon>
        <taxon>Micrococcales</taxon>
        <taxon>Brevibacteriaceae</taxon>
        <taxon>Sediminivirga</taxon>
    </lineage>
</organism>
<dbReference type="GO" id="GO:0097367">
    <property type="term" value="F:carbohydrate derivative binding"/>
    <property type="evidence" value="ECO:0007669"/>
    <property type="project" value="InterPro"/>
</dbReference>
<evidence type="ECO:0000313" key="3">
    <source>
        <dbReference type="Proteomes" id="UP000616114"/>
    </source>
</evidence>
<accession>A0A8J2TWF2</accession>
<dbReference type="Pfam" id="PF01418">
    <property type="entry name" value="HTH_6"/>
    <property type="match status" value="1"/>
</dbReference>
<protein>
    <submittedName>
        <fullName evidence="2">RpiR family transcriptional regulator</fullName>
    </submittedName>
</protein>
<feature type="domain" description="HTH rpiR-type" evidence="1">
    <location>
        <begin position="4"/>
        <end position="80"/>
    </location>
</feature>
<evidence type="ECO:0000313" key="2">
    <source>
        <dbReference type="EMBL" id="GGA08087.1"/>
    </source>
</evidence>
<name>A0A8J2TWF2_9MICO</name>
<sequence length="280" mass="31127">MAIVLINRIVKAHGHLLTETDRKLVSVLQSRPAEAAFWRAQDLTAPLGLHQSAATRLAQRLGFAGYPQLRELLRQDYLGSDGPSQRIRGHLDRHPDGHELQELVQDEVAALSALPQHVRQEELDELAARVIAADVVYLFGQGNAIVLVEQLSRRLRRFGIRSTPLVGSRRDVAERIAAMRDGDVLLAFAFRRMPDTLAHVLDLAAKERIHSTVLTDTLLTMRPEPDSLLAAPRGRSSEFLSLTVPMAICNALVLTIARRYPETALASLDRLGVILEHFET</sequence>
<evidence type="ECO:0000259" key="1">
    <source>
        <dbReference type="PROSITE" id="PS51071"/>
    </source>
</evidence>
<dbReference type="InterPro" id="IPR036388">
    <property type="entry name" value="WH-like_DNA-bd_sf"/>
</dbReference>
<dbReference type="GO" id="GO:0003677">
    <property type="term" value="F:DNA binding"/>
    <property type="evidence" value="ECO:0007669"/>
    <property type="project" value="InterPro"/>
</dbReference>
<dbReference type="SUPFAM" id="SSF53697">
    <property type="entry name" value="SIS domain"/>
    <property type="match status" value="1"/>
</dbReference>